<feature type="domain" description="FHA" evidence="2">
    <location>
        <begin position="149"/>
        <end position="207"/>
    </location>
</feature>
<dbReference type="GeneID" id="90073710"/>
<dbReference type="EMBL" id="BTFZ01000011">
    <property type="protein sequence ID" value="GMM35735.1"/>
    <property type="molecule type" value="Genomic_DNA"/>
</dbReference>
<dbReference type="Proteomes" id="UP001360560">
    <property type="component" value="Unassembled WGS sequence"/>
</dbReference>
<proteinExistence type="predicted"/>
<reference evidence="3 4" key="1">
    <citation type="journal article" date="2023" name="Elife">
        <title>Identification of key yeast species and microbe-microbe interactions impacting larval growth of Drosophila in the wild.</title>
        <authorList>
            <person name="Mure A."/>
            <person name="Sugiura Y."/>
            <person name="Maeda R."/>
            <person name="Honda K."/>
            <person name="Sakurai N."/>
            <person name="Takahashi Y."/>
            <person name="Watada M."/>
            <person name="Katoh T."/>
            <person name="Gotoh A."/>
            <person name="Gotoh Y."/>
            <person name="Taniguchi I."/>
            <person name="Nakamura K."/>
            <person name="Hayashi T."/>
            <person name="Katayama T."/>
            <person name="Uemura T."/>
            <person name="Hattori Y."/>
        </authorList>
    </citation>
    <scope>NUCLEOTIDE SEQUENCE [LARGE SCALE GENOMIC DNA]</scope>
    <source>
        <strain evidence="3 4">SC-9</strain>
    </source>
</reference>
<gene>
    <name evidence="3" type="ORF">DASC09_030600</name>
</gene>
<dbReference type="Pfam" id="PF00498">
    <property type="entry name" value="FHA"/>
    <property type="match status" value="1"/>
</dbReference>
<feature type="compositionally biased region" description="Basic and acidic residues" evidence="1">
    <location>
        <begin position="485"/>
        <end position="502"/>
    </location>
</feature>
<dbReference type="PROSITE" id="PS50006">
    <property type="entry name" value="FHA_DOMAIN"/>
    <property type="match status" value="1"/>
</dbReference>
<evidence type="ECO:0000313" key="3">
    <source>
        <dbReference type="EMBL" id="GMM35735.1"/>
    </source>
</evidence>
<dbReference type="InterPro" id="IPR008984">
    <property type="entry name" value="SMAD_FHA_dom_sf"/>
</dbReference>
<evidence type="ECO:0000259" key="2">
    <source>
        <dbReference type="PROSITE" id="PS50006"/>
    </source>
</evidence>
<sequence length="879" mass="97704">MSSSSTSHLPSPDSSSVDSFFQTLNNSDDSSSASSTASLGKLDKQPSNQHQQSLLLPPNQQQPFSMQPPGHSQSSITKHNRKRSNSKSRRQLNTLPPSSPSSFQNNTTATTAKSAKIDRSQLQYTVVLTSLNGTFEKKSLVIPYHPDVLKLGRPAGTKIQPTSTNGYFDSRVLSRNHAQLFADINTGKIYLKDLGSSNGTFVNDEKIASDKDAQPTEIKKGDVIDLGFDIESHQNHRKISAKVENILIRALTSSSMVANIVNNDDNSNDASSIHLFEIEDDVKNSILSNSFDCALFGDILPGFEDNLLNIKNDSMTGLSINSNLTTSSNLDFQIKTLINEIYLMKNSILKSKTIEVFLKKYIKNLKKIEIEKNEANRNKVKDYEQQLVKTYEKDFTEKKMEFDKKFFKLSEINKSIKSENEKLVSVITELNEKASNFEKFLKEEKAKVVEITAENDSFKNQIETQSHELNDYKIRITDLEAKLQEHNKKSYREKSIRTDPIKRYPKHSNTGSLNDNDSDSSTLNDDDINLQRLSKVLNARNGADNYPSNLKNTIATGEGSDKEVDGDAKETLQIEETKTNIPSSSSDEDLNENMRDDRSNIITDDSISETSEPEELQHYDENDESPFPSPRAATNDYVSIGDRLMGSGNAVEPHEIDGRTADDKGVVSQIDTNNNITKYDDHEQNRLAENFEKLRSENDEIKGLLQSKDEKIQFLKAQLAEMTMNESSKLQRKQLQSRQEHPVSSWVLDRRDEPLMLSRSASNISINSACSSSATGVSLAPSQSPLFGIFGPSFPLRSRNGLASGSAGSAIDLEDSLMDIDVEDDQHLRQSMNHSPSVSSLSTGSAKLLKTETAKQSIVTAVGIVFIGLMVSRFSSGAV</sequence>
<evidence type="ECO:0000256" key="1">
    <source>
        <dbReference type="SAM" id="MobiDB-lite"/>
    </source>
</evidence>
<dbReference type="GO" id="GO:0005737">
    <property type="term" value="C:cytoplasm"/>
    <property type="evidence" value="ECO:0007669"/>
    <property type="project" value="TreeGrafter"/>
</dbReference>
<feature type="compositionally biased region" description="Basic residues" evidence="1">
    <location>
        <begin position="78"/>
        <end position="90"/>
    </location>
</feature>
<feature type="compositionally biased region" description="Polar residues" evidence="1">
    <location>
        <begin position="91"/>
        <end position="104"/>
    </location>
</feature>
<dbReference type="InterPro" id="IPR000253">
    <property type="entry name" value="FHA_dom"/>
</dbReference>
<accession>A0AAV5QN29</accession>
<dbReference type="Gene3D" id="2.60.200.20">
    <property type="match status" value="1"/>
</dbReference>
<comment type="caution">
    <text evidence="3">The sequence shown here is derived from an EMBL/GenBank/DDBJ whole genome shotgun (WGS) entry which is preliminary data.</text>
</comment>
<dbReference type="InterPro" id="IPR051176">
    <property type="entry name" value="Cent_Immune-Sig_Mod"/>
</dbReference>
<evidence type="ECO:0000313" key="4">
    <source>
        <dbReference type="Proteomes" id="UP001360560"/>
    </source>
</evidence>
<dbReference type="AlphaFoldDB" id="A0AAV5QN29"/>
<feature type="compositionally biased region" description="Polar residues" evidence="1">
    <location>
        <begin position="546"/>
        <end position="555"/>
    </location>
</feature>
<feature type="compositionally biased region" description="Low complexity" evidence="1">
    <location>
        <begin position="1"/>
        <end position="63"/>
    </location>
</feature>
<feature type="region of interest" description="Disordered" evidence="1">
    <location>
        <begin position="1"/>
        <end position="114"/>
    </location>
</feature>
<name>A0AAV5QN29_9ASCO</name>
<dbReference type="SMART" id="SM00240">
    <property type="entry name" value="FHA"/>
    <property type="match status" value="1"/>
</dbReference>
<dbReference type="PANTHER" id="PTHR15715:SF37">
    <property type="entry name" value="LD47843P"/>
    <property type="match status" value="1"/>
</dbReference>
<feature type="compositionally biased region" description="Polar residues" evidence="1">
    <location>
        <begin position="600"/>
        <end position="610"/>
    </location>
</feature>
<feature type="region of interest" description="Disordered" evidence="1">
    <location>
        <begin position="539"/>
        <end position="632"/>
    </location>
</feature>
<protein>
    <submittedName>
        <fullName evidence="3">Far10 protein</fullName>
    </submittedName>
</protein>
<organism evidence="3 4">
    <name type="scientific">Saccharomycopsis crataegensis</name>
    <dbReference type="NCBI Taxonomy" id="43959"/>
    <lineage>
        <taxon>Eukaryota</taxon>
        <taxon>Fungi</taxon>
        <taxon>Dikarya</taxon>
        <taxon>Ascomycota</taxon>
        <taxon>Saccharomycotina</taxon>
        <taxon>Saccharomycetes</taxon>
        <taxon>Saccharomycopsidaceae</taxon>
        <taxon>Saccharomycopsis</taxon>
    </lineage>
</organism>
<dbReference type="SUPFAM" id="SSF49879">
    <property type="entry name" value="SMAD/FHA domain"/>
    <property type="match status" value="1"/>
</dbReference>
<dbReference type="PANTHER" id="PTHR15715">
    <property type="entry name" value="CENTROSOMAL PROTEIN OF 170 KDA"/>
    <property type="match status" value="1"/>
</dbReference>
<dbReference type="RefSeq" id="XP_064852731.1">
    <property type="nucleotide sequence ID" value="XM_064996659.1"/>
</dbReference>
<feature type="region of interest" description="Disordered" evidence="1">
    <location>
        <begin position="485"/>
        <end position="525"/>
    </location>
</feature>
<feature type="compositionally biased region" description="Basic and acidic residues" evidence="1">
    <location>
        <begin position="559"/>
        <end position="578"/>
    </location>
</feature>
<keyword evidence="4" id="KW-1185">Reference proteome</keyword>
<feature type="compositionally biased region" description="Low complexity" evidence="1">
    <location>
        <begin position="508"/>
        <end position="523"/>
    </location>
</feature>